<dbReference type="Proteomes" id="UP001164746">
    <property type="component" value="Chromosome 5"/>
</dbReference>
<evidence type="ECO:0000313" key="1">
    <source>
        <dbReference type="EMBL" id="WAR05328.1"/>
    </source>
</evidence>
<accession>A0ABY7E5L2</accession>
<gene>
    <name evidence="1" type="ORF">MAR_020697</name>
</gene>
<organism evidence="1 2">
    <name type="scientific">Mya arenaria</name>
    <name type="common">Soft-shell clam</name>
    <dbReference type="NCBI Taxonomy" id="6604"/>
    <lineage>
        <taxon>Eukaryota</taxon>
        <taxon>Metazoa</taxon>
        <taxon>Spiralia</taxon>
        <taxon>Lophotrochozoa</taxon>
        <taxon>Mollusca</taxon>
        <taxon>Bivalvia</taxon>
        <taxon>Autobranchia</taxon>
        <taxon>Heteroconchia</taxon>
        <taxon>Euheterodonta</taxon>
        <taxon>Imparidentia</taxon>
        <taxon>Neoheterodontei</taxon>
        <taxon>Myida</taxon>
        <taxon>Myoidea</taxon>
        <taxon>Myidae</taxon>
        <taxon>Mya</taxon>
    </lineage>
</organism>
<evidence type="ECO:0000313" key="2">
    <source>
        <dbReference type="Proteomes" id="UP001164746"/>
    </source>
</evidence>
<name>A0ABY7E5L2_MYAAR</name>
<dbReference type="InterPro" id="IPR043502">
    <property type="entry name" value="DNA/RNA_pol_sf"/>
</dbReference>
<sequence>MSHAGIEVVGSRNVRHRGIEPAKSEYNLPVVLVKKKDLTKSFYWQIDVEEKSRHVTALTTQSGT</sequence>
<proteinExistence type="predicted"/>
<dbReference type="EMBL" id="CP111016">
    <property type="protein sequence ID" value="WAR05328.1"/>
    <property type="molecule type" value="Genomic_DNA"/>
</dbReference>
<protein>
    <submittedName>
        <fullName evidence="1">Uncharacterized protein</fullName>
    </submittedName>
</protein>
<reference evidence="1" key="1">
    <citation type="submission" date="2022-11" db="EMBL/GenBank/DDBJ databases">
        <title>Centuries of genome instability and evolution in soft-shell clam transmissible cancer (bioRxiv).</title>
        <authorList>
            <person name="Hart S.F.M."/>
            <person name="Yonemitsu M.A."/>
            <person name="Giersch R.M."/>
            <person name="Beal B.F."/>
            <person name="Arriagada G."/>
            <person name="Davis B.W."/>
            <person name="Ostrander E.A."/>
            <person name="Goff S.P."/>
            <person name="Metzger M.J."/>
        </authorList>
    </citation>
    <scope>NUCLEOTIDE SEQUENCE</scope>
    <source>
        <strain evidence="1">MELC-2E11</strain>
        <tissue evidence="1">Siphon/mantle</tissue>
    </source>
</reference>
<keyword evidence="2" id="KW-1185">Reference proteome</keyword>
<dbReference type="SUPFAM" id="SSF56672">
    <property type="entry name" value="DNA/RNA polymerases"/>
    <property type="match status" value="1"/>
</dbReference>